<dbReference type="GO" id="GO:0005524">
    <property type="term" value="F:ATP binding"/>
    <property type="evidence" value="ECO:0007669"/>
    <property type="project" value="UniProtKB-KW"/>
</dbReference>
<dbReference type="PANTHER" id="PTHR33540:SF2">
    <property type="entry name" value="TRNA THREONYLCARBAMOYLADENOSINE BIOSYNTHESIS PROTEIN TSAE"/>
    <property type="match status" value="1"/>
</dbReference>
<evidence type="ECO:0000256" key="2">
    <source>
        <dbReference type="ARBA" id="ARBA00007599"/>
    </source>
</evidence>
<protein>
    <recommendedName>
        <fullName evidence="3">tRNA threonylcarbamoyladenosine biosynthesis protein TsaE</fullName>
    </recommendedName>
    <alternativeName>
        <fullName evidence="10">t(6)A37 threonylcarbamoyladenosine biosynthesis protein TsaE</fullName>
    </alternativeName>
</protein>
<evidence type="ECO:0000313" key="12">
    <source>
        <dbReference type="Proteomes" id="UP000199589"/>
    </source>
</evidence>
<accession>A0A1I3W956</accession>
<keyword evidence="12" id="KW-1185">Reference proteome</keyword>
<dbReference type="GO" id="GO:0005737">
    <property type="term" value="C:cytoplasm"/>
    <property type="evidence" value="ECO:0007669"/>
    <property type="project" value="UniProtKB-SubCell"/>
</dbReference>
<evidence type="ECO:0000256" key="4">
    <source>
        <dbReference type="ARBA" id="ARBA00022490"/>
    </source>
</evidence>
<dbReference type="InterPro" id="IPR003442">
    <property type="entry name" value="T6A_TsaE"/>
</dbReference>
<dbReference type="SUPFAM" id="SSF52540">
    <property type="entry name" value="P-loop containing nucleoside triphosphate hydrolases"/>
    <property type="match status" value="1"/>
</dbReference>
<comment type="subcellular location">
    <subcellularLocation>
        <location evidence="1">Cytoplasm</location>
    </subcellularLocation>
</comment>
<organism evidence="11 12">
    <name type="scientific">Marinilactibacillus piezotolerans</name>
    <dbReference type="NCBI Taxonomy" id="258723"/>
    <lineage>
        <taxon>Bacteria</taxon>
        <taxon>Bacillati</taxon>
        <taxon>Bacillota</taxon>
        <taxon>Bacilli</taxon>
        <taxon>Lactobacillales</taxon>
        <taxon>Carnobacteriaceae</taxon>
        <taxon>Marinilactibacillus</taxon>
    </lineage>
</organism>
<dbReference type="EMBL" id="FOSJ01000007">
    <property type="protein sequence ID" value="SFK04035.1"/>
    <property type="molecule type" value="Genomic_DNA"/>
</dbReference>
<evidence type="ECO:0000256" key="5">
    <source>
        <dbReference type="ARBA" id="ARBA00022694"/>
    </source>
</evidence>
<keyword evidence="7" id="KW-0547">Nucleotide-binding</keyword>
<evidence type="ECO:0000256" key="3">
    <source>
        <dbReference type="ARBA" id="ARBA00019010"/>
    </source>
</evidence>
<dbReference type="GO" id="GO:0046872">
    <property type="term" value="F:metal ion binding"/>
    <property type="evidence" value="ECO:0007669"/>
    <property type="project" value="UniProtKB-KW"/>
</dbReference>
<dbReference type="AlphaFoldDB" id="A0A1I3W956"/>
<dbReference type="Pfam" id="PF02367">
    <property type="entry name" value="TsaE"/>
    <property type="match status" value="1"/>
</dbReference>
<dbReference type="Gene3D" id="3.40.50.300">
    <property type="entry name" value="P-loop containing nucleotide triphosphate hydrolases"/>
    <property type="match status" value="1"/>
</dbReference>
<evidence type="ECO:0000256" key="10">
    <source>
        <dbReference type="ARBA" id="ARBA00032441"/>
    </source>
</evidence>
<gene>
    <name evidence="11" type="ORF">SAMN04488569_100729</name>
</gene>
<proteinExistence type="inferred from homology"/>
<keyword evidence="4" id="KW-0963">Cytoplasm</keyword>
<evidence type="ECO:0000256" key="7">
    <source>
        <dbReference type="ARBA" id="ARBA00022741"/>
    </source>
</evidence>
<comment type="similarity">
    <text evidence="2">Belongs to the TsaE family.</text>
</comment>
<reference evidence="12" key="1">
    <citation type="submission" date="2016-10" db="EMBL/GenBank/DDBJ databases">
        <authorList>
            <person name="Varghese N."/>
            <person name="Submissions S."/>
        </authorList>
    </citation>
    <scope>NUCLEOTIDE SEQUENCE [LARGE SCALE GENOMIC DNA]</scope>
    <source>
        <strain evidence="12">DSM 16108</strain>
    </source>
</reference>
<evidence type="ECO:0000256" key="6">
    <source>
        <dbReference type="ARBA" id="ARBA00022723"/>
    </source>
</evidence>
<keyword evidence="9" id="KW-0460">Magnesium</keyword>
<dbReference type="RefSeq" id="WP_091896163.1">
    <property type="nucleotide sequence ID" value="NZ_FOSJ01000007.1"/>
</dbReference>
<evidence type="ECO:0000313" key="11">
    <source>
        <dbReference type="EMBL" id="SFK04035.1"/>
    </source>
</evidence>
<evidence type="ECO:0000256" key="1">
    <source>
        <dbReference type="ARBA" id="ARBA00004496"/>
    </source>
</evidence>
<evidence type="ECO:0000256" key="9">
    <source>
        <dbReference type="ARBA" id="ARBA00022842"/>
    </source>
</evidence>
<evidence type="ECO:0000256" key="8">
    <source>
        <dbReference type="ARBA" id="ARBA00022840"/>
    </source>
</evidence>
<dbReference type="GO" id="GO:0002949">
    <property type="term" value="P:tRNA threonylcarbamoyladenosine modification"/>
    <property type="evidence" value="ECO:0007669"/>
    <property type="project" value="InterPro"/>
</dbReference>
<sequence length="158" mass="17642">MTKVFETNGEAGTRALASRVAQLVKPGMTVLLEGELGAGKTTFTKGFAEGLGIERIIKSPTYTLIREYTQGRLPLYHMDLYRLENTGAEEMGLDEYFDGEGICIVEWGSVVEEELPQNHLLIQIDTSLIDINQRTLTISAVGEAYEKVLKELEDERKD</sequence>
<dbReference type="NCBIfam" id="TIGR00150">
    <property type="entry name" value="T6A_YjeE"/>
    <property type="match status" value="1"/>
</dbReference>
<keyword evidence="8" id="KW-0067">ATP-binding</keyword>
<name>A0A1I3W956_9LACT</name>
<dbReference type="InterPro" id="IPR027417">
    <property type="entry name" value="P-loop_NTPase"/>
</dbReference>
<keyword evidence="5" id="KW-0819">tRNA processing</keyword>
<dbReference type="OrthoDB" id="9815896at2"/>
<dbReference type="Proteomes" id="UP000199589">
    <property type="component" value="Unassembled WGS sequence"/>
</dbReference>
<dbReference type="PANTHER" id="PTHR33540">
    <property type="entry name" value="TRNA THREONYLCARBAMOYLADENOSINE BIOSYNTHESIS PROTEIN TSAE"/>
    <property type="match status" value="1"/>
</dbReference>
<keyword evidence="6" id="KW-0479">Metal-binding</keyword>